<dbReference type="PANTHER" id="PTHR30126:SF39">
    <property type="entry name" value="HTH-TYPE TRANSCRIPTIONAL REGULATOR CYSL"/>
    <property type="match status" value="1"/>
</dbReference>
<keyword evidence="4" id="KW-0804">Transcription</keyword>
<dbReference type="InterPro" id="IPR000847">
    <property type="entry name" value="LysR_HTH_N"/>
</dbReference>
<dbReference type="RefSeq" id="WP_110377051.1">
    <property type="nucleotide sequence ID" value="NZ_JAHBRY010000001.1"/>
</dbReference>
<name>A0A2V3TYR6_9HYPH</name>
<dbReference type="InterPro" id="IPR036390">
    <property type="entry name" value="WH_DNA-bd_sf"/>
</dbReference>
<dbReference type="InterPro" id="IPR036388">
    <property type="entry name" value="WH-like_DNA-bd_sf"/>
</dbReference>
<dbReference type="SUPFAM" id="SSF53850">
    <property type="entry name" value="Periplasmic binding protein-like II"/>
    <property type="match status" value="1"/>
</dbReference>
<evidence type="ECO:0000259" key="5">
    <source>
        <dbReference type="PROSITE" id="PS50931"/>
    </source>
</evidence>
<evidence type="ECO:0000313" key="6">
    <source>
        <dbReference type="EMBL" id="PXW54584.1"/>
    </source>
</evidence>
<keyword evidence="3 6" id="KW-0238">DNA-binding</keyword>
<comment type="similarity">
    <text evidence="1">Belongs to the LysR transcriptional regulatory family.</text>
</comment>
<evidence type="ECO:0000256" key="2">
    <source>
        <dbReference type="ARBA" id="ARBA00023015"/>
    </source>
</evidence>
<dbReference type="InterPro" id="IPR005119">
    <property type="entry name" value="LysR_subst-bd"/>
</dbReference>
<dbReference type="Gene3D" id="3.40.190.290">
    <property type="match status" value="1"/>
</dbReference>
<evidence type="ECO:0000313" key="7">
    <source>
        <dbReference type="Proteomes" id="UP000248021"/>
    </source>
</evidence>
<evidence type="ECO:0000256" key="4">
    <source>
        <dbReference type="ARBA" id="ARBA00023163"/>
    </source>
</evidence>
<protein>
    <submittedName>
        <fullName evidence="6">DNA-binding transcriptional LysR family regulator</fullName>
    </submittedName>
</protein>
<dbReference type="PANTHER" id="PTHR30126">
    <property type="entry name" value="HTH-TYPE TRANSCRIPTIONAL REGULATOR"/>
    <property type="match status" value="1"/>
</dbReference>
<dbReference type="Gene3D" id="1.10.10.10">
    <property type="entry name" value="Winged helix-like DNA-binding domain superfamily/Winged helix DNA-binding domain"/>
    <property type="match status" value="1"/>
</dbReference>
<evidence type="ECO:0000256" key="1">
    <source>
        <dbReference type="ARBA" id="ARBA00009437"/>
    </source>
</evidence>
<dbReference type="GO" id="GO:0003700">
    <property type="term" value="F:DNA-binding transcription factor activity"/>
    <property type="evidence" value="ECO:0007669"/>
    <property type="project" value="InterPro"/>
</dbReference>
<evidence type="ECO:0000256" key="3">
    <source>
        <dbReference type="ARBA" id="ARBA00023125"/>
    </source>
</evidence>
<dbReference type="Proteomes" id="UP000248021">
    <property type="component" value="Unassembled WGS sequence"/>
</dbReference>
<dbReference type="EMBL" id="QJJK01000011">
    <property type="protein sequence ID" value="PXW54584.1"/>
    <property type="molecule type" value="Genomic_DNA"/>
</dbReference>
<dbReference type="Pfam" id="PF00126">
    <property type="entry name" value="HTH_1"/>
    <property type="match status" value="1"/>
</dbReference>
<dbReference type="FunFam" id="1.10.10.10:FF:000001">
    <property type="entry name" value="LysR family transcriptional regulator"/>
    <property type="match status" value="1"/>
</dbReference>
<dbReference type="Pfam" id="PF03466">
    <property type="entry name" value="LysR_substrate"/>
    <property type="match status" value="1"/>
</dbReference>
<reference evidence="6 7" key="1">
    <citation type="submission" date="2018-05" db="EMBL/GenBank/DDBJ databases">
        <title>Genomic Encyclopedia of Type Strains, Phase IV (KMG-IV): sequencing the most valuable type-strain genomes for metagenomic binning, comparative biology and taxonomic classification.</title>
        <authorList>
            <person name="Goeker M."/>
        </authorList>
    </citation>
    <scope>NUCLEOTIDE SEQUENCE [LARGE SCALE GENOMIC DNA]</scope>
    <source>
        <strain evidence="6 7">DSM 6462</strain>
    </source>
</reference>
<sequence length="306" mass="32655">MALNLHLLRLFTTVAQCGSFSRAGDALAISQSAVSKGVREFERQVGIALLDRTRGVVLTDAGQALLHHATLLFTIERGAEAELQAFRGIERGGLHIGASTTIATYILPPILGLFHEVHPTIQLRLTSANTRDIANLLTSRSIDLAFVEGPVDLPGLTLTHWRVDELVIVSAPSHPLAMARKATARDLAQHRHIVREHGSGTRDVVDSALRDLGVVPVETMEVDSTAAIMQAVAAGLGIAVISRTAAADMLALGKLQIITVPGVTIGRSLNRLAIAGRPLSSAALMFDRFAESADLGPKKQQIDYVI</sequence>
<feature type="domain" description="HTH lysR-type" evidence="5">
    <location>
        <begin position="3"/>
        <end position="59"/>
    </location>
</feature>
<comment type="caution">
    <text evidence="6">The sequence shown here is derived from an EMBL/GenBank/DDBJ whole genome shotgun (WGS) entry which is preliminary data.</text>
</comment>
<dbReference type="GO" id="GO:0000976">
    <property type="term" value="F:transcription cis-regulatory region binding"/>
    <property type="evidence" value="ECO:0007669"/>
    <property type="project" value="TreeGrafter"/>
</dbReference>
<dbReference type="OrthoDB" id="7840053at2"/>
<dbReference type="SUPFAM" id="SSF46785">
    <property type="entry name" value="Winged helix' DNA-binding domain"/>
    <property type="match status" value="1"/>
</dbReference>
<organism evidence="6 7">
    <name type="scientific">Chelatococcus asaccharovorans</name>
    <dbReference type="NCBI Taxonomy" id="28210"/>
    <lineage>
        <taxon>Bacteria</taxon>
        <taxon>Pseudomonadati</taxon>
        <taxon>Pseudomonadota</taxon>
        <taxon>Alphaproteobacteria</taxon>
        <taxon>Hyphomicrobiales</taxon>
        <taxon>Chelatococcaceae</taxon>
        <taxon>Chelatococcus</taxon>
    </lineage>
</organism>
<dbReference type="AlphaFoldDB" id="A0A2V3TYR6"/>
<keyword evidence="7" id="KW-1185">Reference proteome</keyword>
<dbReference type="CDD" id="cd08420">
    <property type="entry name" value="PBP2_CysL_like"/>
    <property type="match status" value="1"/>
</dbReference>
<gene>
    <name evidence="6" type="ORF">C7450_111115</name>
</gene>
<dbReference type="PROSITE" id="PS50931">
    <property type="entry name" value="HTH_LYSR"/>
    <property type="match status" value="1"/>
</dbReference>
<accession>A0A2V3TYR6</accession>
<keyword evidence="2" id="KW-0805">Transcription regulation</keyword>
<proteinExistence type="inferred from homology"/>